<name>A0A4S8P4A9_9ACTN</name>
<proteinExistence type="predicted"/>
<keyword evidence="1" id="KW-0805">Transcription regulation</keyword>
<evidence type="ECO:0000259" key="5">
    <source>
        <dbReference type="PROSITE" id="PS50977"/>
    </source>
</evidence>
<gene>
    <name evidence="6" type="ORF">E9998_22015</name>
</gene>
<keyword evidence="7" id="KW-1185">Reference proteome</keyword>
<dbReference type="AlphaFoldDB" id="A0A4S8P4A9"/>
<evidence type="ECO:0000256" key="4">
    <source>
        <dbReference type="PROSITE-ProRule" id="PRU00335"/>
    </source>
</evidence>
<dbReference type="Pfam" id="PF00440">
    <property type="entry name" value="TetR_N"/>
    <property type="match status" value="1"/>
</dbReference>
<evidence type="ECO:0000256" key="2">
    <source>
        <dbReference type="ARBA" id="ARBA00023125"/>
    </source>
</evidence>
<feature type="domain" description="HTH tetR-type" evidence="5">
    <location>
        <begin position="12"/>
        <end position="70"/>
    </location>
</feature>
<accession>A0A4S8P4A9</accession>
<dbReference type="SUPFAM" id="SSF48498">
    <property type="entry name" value="Tetracyclin repressor-like, C-terminal domain"/>
    <property type="match status" value="1"/>
</dbReference>
<dbReference type="GO" id="GO:0000976">
    <property type="term" value="F:transcription cis-regulatory region binding"/>
    <property type="evidence" value="ECO:0007669"/>
    <property type="project" value="TreeGrafter"/>
</dbReference>
<organism evidence="6 7">
    <name type="scientific">Glycomyces paridis</name>
    <dbReference type="NCBI Taxonomy" id="2126555"/>
    <lineage>
        <taxon>Bacteria</taxon>
        <taxon>Bacillati</taxon>
        <taxon>Actinomycetota</taxon>
        <taxon>Actinomycetes</taxon>
        <taxon>Glycomycetales</taxon>
        <taxon>Glycomycetaceae</taxon>
        <taxon>Glycomyces</taxon>
    </lineage>
</organism>
<dbReference type="PROSITE" id="PS50977">
    <property type="entry name" value="HTH_TETR_2"/>
    <property type="match status" value="1"/>
</dbReference>
<dbReference type="GO" id="GO:0003700">
    <property type="term" value="F:DNA-binding transcription factor activity"/>
    <property type="evidence" value="ECO:0007669"/>
    <property type="project" value="TreeGrafter"/>
</dbReference>
<protein>
    <submittedName>
        <fullName evidence="6">TetR family transcriptional regulator</fullName>
    </submittedName>
</protein>
<dbReference type="RefSeq" id="WP_136531851.1">
    <property type="nucleotide sequence ID" value="NZ_STGX01000020.1"/>
</dbReference>
<dbReference type="Gene3D" id="1.10.357.10">
    <property type="entry name" value="Tetracycline Repressor, domain 2"/>
    <property type="match status" value="1"/>
</dbReference>
<sequence>MTRQTDADRPLDPVSERLLAAAALVFADRPAAGLAEVAAAAGVGRATLYRHFPNREALLEGLVAAAAAEVERRIADADADAVDLREGLSRLCRAFMTAGSRYAFLANLGDEPRKSPDLERRLAEPIRTLLERGVAAGEIRTDLPVELLFTLFTGLVTQALRLLARGGIGPETASAAVVAVFLDGAQHSPK</sequence>
<keyword evidence="3" id="KW-0804">Transcription</keyword>
<evidence type="ECO:0000313" key="6">
    <source>
        <dbReference type="EMBL" id="THV24301.1"/>
    </source>
</evidence>
<dbReference type="SUPFAM" id="SSF46689">
    <property type="entry name" value="Homeodomain-like"/>
    <property type="match status" value="1"/>
</dbReference>
<dbReference type="InterPro" id="IPR001647">
    <property type="entry name" value="HTH_TetR"/>
</dbReference>
<dbReference type="InterPro" id="IPR036271">
    <property type="entry name" value="Tet_transcr_reg_TetR-rel_C_sf"/>
</dbReference>
<dbReference type="InterPro" id="IPR009057">
    <property type="entry name" value="Homeodomain-like_sf"/>
</dbReference>
<reference evidence="6 7" key="1">
    <citation type="journal article" date="2018" name="Int. J. Syst. Evol. Microbiol.">
        <title>Glycomyces paridis sp. nov., isolated from the medicinal plant Paris polyphylla.</title>
        <authorList>
            <person name="Fang X.M."/>
            <person name="Bai J.L."/>
            <person name="Su J."/>
            <person name="Zhao L.L."/>
            <person name="Liu H.Y."/>
            <person name="Ma B.P."/>
            <person name="Zhang Y.Q."/>
            <person name="Yu L.Y."/>
        </authorList>
    </citation>
    <scope>NUCLEOTIDE SEQUENCE [LARGE SCALE GENOMIC DNA]</scope>
    <source>
        <strain evidence="6 7">CPCC 204357</strain>
    </source>
</reference>
<dbReference type="EMBL" id="STGX01000020">
    <property type="protein sequence ID" value="THV24301.1"/>
    <property type="molecule type" value="Genomic_DNA"/>
</dbReference>
<dbReference type="Proteomes" id="UP000305792">
    <property type="component" value="Unassembled WGS sequence"/>
</dbReference>
<keyword evidence="2 4" id="KW-0238">DNA-binding</keyword>
<dbReference type="InterPro" id="IPR050109">
    <property type="entry name" value="HTH-type_TetR-like_transc_reg"/>
</dbReference>
<feature type="DNA-binding region" description="H-T-H motif" evidence="4">
    <location>
        <begin position="33"/>
        <end position="52"/>
    </location>
</feature>
<comment type="caution">
    <text evidence="6">The sequence shown here is derived from an EMBL/GenBank/DDBJ whole genome shotgun (WGS) entry which is preliminary data.</text>
</comment>
<evidence type="ECO:0000256" key="3">
    <source>
        <dbReference type="ARBA" id="ARBA00023163"/>
    </source>
</evidence>
<dbReference type="PANTHER" id="PTHR30055">
    <property type="entry name" value="HTH-TYPE TRANSCRIPTIONAL REGULATOR RUTR"/>
    <property type="match status" value="1"/>
</dbReference>
<evidence type="ECO:0000256" key="1">
    <source>
        <dbReference type="ARBA" id="ARBA00023015"/>
    </source>
</evidence>
<dbReference type="OrthoDB" id="3869819at2"/>
<evidence type="ECO:0000313" key="7">
    <source>
        <dbReference type="Proteomes" id="UP000305792"/>
    </source>
</evidence>
<dbReference type="PANTHER" id="PTHR30055:SF234">
    <property type="entry name" value="HTH-TYPE TRANSCRIPTIONAL REGULATOR BETI"/>
    <property type="match status" value="1"/>
</dbReference>